<feature type="compositionally biased region" description="Low complexity" evidence="1">
    <location>
        <begin position="726"/>
        <end position="746"/>
    </location>
</feature>
<comment type="caution">
    <text evidence="2">The sequence shown here is derived from an EMBL/GenBank/DDBJ whole genome shotgun (WGS) entry which is preliminary data.</text>
</comment>
<accession>A0A0L0VMT9</accession>
<feature type="region of interest" description="Disordered" evidence="1">
    <location>
        <begin position="291"/>
        <end position="318"/>
    </location>
</feature>
<dbReference type="EMBL" id="AJIL01000036">
    <property type="protein sequence ID" value="KNF00571.1"/>
    <property type="molecule type" value="Genomic_DNA"/>
</dbReference>
<evidence type="ECO:0000256" key="1">
    <source>
        <dbReference type="SAM" id="MobiDB-lite"/>
    </source>
</evidence>
<dbReference type="AlphaFoldDB" id="A0A0L0VMT9"/>
<feature type="compositionally biased region" description="Polar residues" evidence="1">
    <location>
        <begin position="828"/>
        <end position="843"/>
    </location>
</feature>
<name>A0A0L0VMT9_9BASI</name>
<evidence type="ECO:0000313" key="2">
    <source>
        <dbReference type="EMBL" id="KNF00571.1"/>
    </source>
</evidence>
<feature type="region of interest" description="Disordered" evidence="1">
    <location>
        <begin position="772"/>
        <end position="858"/>
    </location>
</feature>
<gene>
    <name evidence="2" type="ORF">PSTG_06264</name>
</gene>
<proteinExistence type="predicted"/>
<dbReference type="Proteomes" id="UP000054564">
    <property type="component" value="Unassembled WGS sequence"/>
</dbReference>
<feature type="region of interest" description="Disordered" evidence="1">
    <location>
        <begin position="686"/>
        <end position="753"/>
    </location>
</feature>
<feature type="region of interest" description="Disordered" evidence="1">
    <location>
        <begin position="353"/>
        <end position="395"/>
    </location>
</feature>
<protein>
    <submittedName>
        <fullName evidence="2">Uncharacterized protein</fullName>
    </submittedName>
</protein>
<dbReference type="OrthoDB" id="3269398at2759"/>
<evidence type="ECO:0000313" key="3">
    <source>
        <dbReference type="Proteomes" id="UP000054564"/>
    </source>
</evidence>
<organism evidence="2 3">
    <name type="scientific">Puccinia striiformis f. sp. tritici PST-78</name>
    <dbReference type="NCBI Taxonomy" id="1165861"/>
    <lineage>
        <taxon>Eukaryota</taxon>
        <taxon>Fungi</taxon>
        <taxon>Dikarya</taxon>
        <taxon>Basidiomycota</taxon>
        <taxon>Pucciniomycotina</taxon>
        <taxon>Pucciniomycetes</taxon>
        <taxon>Pucciniales</taxon>
        <taxon>Pucciniaceae</taxon>
        <taxon>Puccinia</taxon>
    </lineage>
</organism>
<feature type="compositionally biased region" description="Low complexity" evidence="1">
    <location>
        <begin position="1"/>
        <end position="11"/>
    </location>
</feature>
<keyword evidence="3" id="KW-1185">Reference proteome</keyword>
<reference evidence="3" key="1">
    <citation type="submission" date="2014-03" db="EMBL/GenBank/DDBJ databases">
        <title>The Genome Sequence of Puccinia striiformis f. sp. tritici PST-78.</title>
        <authorList>
            <consortium name="The Broad Institute Genome Sequencing Platform"/>
            <person name="Cuomo C."/>
            <person name="Hulbert S."/>
            <person name="Chen X."/>
            <person name="Walker B."/>
            <person name="Young S.K."/>
            <person name="Zeng Q."/>
            <person name="Gargeya S."/>
            <person name="Fitzgerald M."/>
            <person name="Haas B."/>
            <person name="Abouelleil A."/>
            <person name="Alvarado L."/>
            <person name="Arachchi H.M."/>
            <person name="Berlin A.M."/>
            <person name="Chapman S.B."/>
            <person name="Goldberg J."/>
            <person name="Griggs A."/>
            <person name="Gujja S."/>
            <person name="Hansen M."/>
            <person name="Howarth C."/>
            <person name="Imamovic A."/>
            <person name="Larimer J."/>
            <person name="McCowan C."/>
            <person name="Montmayeur A."/>
            <person name="Murphy C."/>
            <person name="Neiman D."/>
            <person name="Pearson M."/>
            <person name="Priest M."/>
            <person name="Roberts A."/>
            <person name="Saif S."/>
            <person name="Shea T."/>
            <person name="Sisk P."/>
            <person name="Sykes S."/>
            <person name="Wortman J."/>
            <person name="Nusbaum C."/>
            <person name="Birren B."/>
        </authorList>
    </citation>
    <scope>NUCLEOTIDE SEQUENCE [LARGE SCALE GENOMIC DNA]</scope>
    <source>
        <strain evidence="3">race PST-78</strain>
    </source>
</reference>
<feature type="compositionally biased region" description="Polar residues" evidence="1">
    <location>
        <begin position="19"/>
        <end position="37"/>
    </location>
</feature>
<feature type="compositionally biased region" description="Polar residues" evidence="1">
    <location>
        <begin position="356"/>
        <end position="365"/>
    </location>
</feature>
<feature type="region of interest" description="Disordered" evidence="1">
    <location>
        <begin position="1"/>
        <end position="66"/>
    </location>
</feature>
<feature type="compositionally biased region" description="Polar residues" evidence="1">
    <location>
        <begin position="291"/>
        <end position="300"/>
    </location>
</feature>
<sequence>MSSSSTPPGSSQGRAMLRTFSTQSMPRSVLSTPSSVGEYSPPRGSGRDKCESVNMGSPESVHRRTTSGESLILLRHLRRQVSAASIPIFFENICQPPFMSVDDFEETLDQISSDEAQNSRNGLLVSPQILAAGFGQDDSVGLSPNNNLCVSFTTSLERPSAAYMRRLSSTSGQTMESLSSACTTEPPTPLDDNFAMDPSHPQVVKSDGGHELQTDDGIHATMSTTDCNHANTIHQRTGSEASTNSAFTISEYYGSPDCSDTAMVALETLVSPLDTTHTTQAKAIKALVESSDSLTPTTSRRPIAPSRGVAQTPGSTPKPIALARKLTFNIPTKNNLMRKESMASASDGVCGAVTRSIDQPDSSQIPPVGQLPDTACPPSPPSQHPQDHIKPGPSPIQVRRRAMYPHTPLAIVLPAPPSNHLLSIDTDSVTSSSGTADSSLTGSTFDSPSTNMYQIVQPDSFFPSNAIHPITPNTGDSFQNSNANHIPFHSLDKSNLLSNESDALPVGELFRTLQIWFDQEGFREIAPVFRFNCYNREDDLLYFTTERVGYPFHYDSMQQVPVLRKVVAPDYEEAYVLLEGKSQRNAAGRRDFISRQANLDMKNPGKYVVEDKEGKGGRWIWRLVYEVEERKSLMGKPMLGERAFIPITFACSPEILDPSHARKPTLLNSIIKNMGSKKTAIALNPDGRPCTRPRGKSLMGYHSRKLSESTTRLLRTPPRHAYHHNPPTSDSIPSPDTFPSSGASAHSSHDDELSRAQAHFFKTIAPASASRLRPTTAFDEENASKRSLRKAKTNEQLRRPFTADAARSNFPGRTLPPVPVFGMAPQPSRATPTTAGNRFQSRPKTADDRRPRTAKSQLDVRRIAAASFYVPSSGSP</sequence>